<evidence type="ECO:0000313" key="3">
    <source>
        <dbReference type="EMBL" id="KJV66185.1"/>
    </source>
</evidence>
<evidence type="ECO:0000313" key="4">
    <source>
        <dbReference type="Proteomes" id="UP000033754"/>
    </source>
</evidence>
<keyword evidence="2" id="KW-0472">Membrane</keyword>
<dbReference type="AlphaFoldDB" id="A0A0F3NDT8"/>
<evidence type="ECO:0000256" key="2">
    <source>
        <dbReference type="SAM" id="Phobius"/>
    </source>
</evidence>
<feature type="region of interest" description="Disordered" evidence="1">
    <location>
        <begin position="114"/>
        <end position="134"/>
    </location>
</feature>
<dbReference type="PATRIC" id="fig|1359161.3.peg.844"/>
<feature type="transmembrane region" description="Helical" evidence="2">
    <location>
        <begin position="65"/>
        <end position="86"/>
    </location>
</feature>
<organism evidence="3 4">
    <name type="scientific">Anaplasma phagocytophilum str. NCH-1</name>
    <dbReference type="NCBI Taxonomy" id="1359161"/>
    <lineage>
        <taxon>Bacteria</taxon>
        <taxon>Pseudomonadati</taxon>
        <taxon>Pseudomonadota</taxon>
        <taxon>Alphaproteobacteria</taxon>
        <taxon>Rickettsiales</taxon>
        <taxon>Anaplasmataceae</taxon>
        <taxon>Anaplasma</taxon>
        <taxon>phagocytophilum group</taxon>
    </lineage>
</organism>
<evidence type="ECO:0000256" key="1">
    <source>
        <dbReference type="SAM" id="MobiDB-lite"/>
    </source>
</evidence>
<dbReference type="Proteomes" id="UP000033754">
    <property type="component" value="Unassembled WGS sequence"/>
</dbReference>
<dbReference type="EMBL" id="LANT01000003">
    <property type="protein sequence ID" value="KJV66185.1"/>
    <property type="molecule type" value="Genomic_DNA"/>
</dbReference>
<protein>
    <submittedName>
        <fullName evidence="3">Uncharacterized protein</fullName>
    </submittedName>
</protein>
<proteinExistence type="predicted"/>
<sequence>MVCTVPSHRRRDIHRWKRIFEERHKGYDKDKVILGCMVFTATVLCLVSLIQIFQGLSGESMIFSYLRYAGALPCLVLIPLLCVYCYEYVTKVEGIKKEDTRLLECLAEGEEAESPSYDTNSVSGAREEESGVGEISAVREKCTGLDATKHDYPSTLSDMTTGGVEIVCQQDKASLRVAI</sequence>
<gene>
    <name evidence="3" type="ORF">EPHNCH_0755</name>
</gene>
<accession>A0A0F3NDT8</accession>
<keyword evidence="2" id="KW-0812">Transmembrane</keyword>
<comment type="caution">
    <text evidence="3">The sequence shown here is derived from an EMBL/GenBank/DDBJ whole genome shotgun (WGS) entry which is preliminary data.</text>
</comment>
<reference evidence="3 4" key="1">
    <citation type="submission" date="2015-01" db="EMBL/GenBank/DDBJ databases">
        <title>Genome Sequencing of Rickettsiales.</title>
        <authorList>
            <person name="Daugherty S.C."/>
            <person name="Su Q."/>
            <person name="Abolude K."/>
            <person name="Beier-Sexton M."/>
            <person name="Carlyon J.A."/>
            <person name="Carter R."/>
            <person name="Day N.P."/>
            <person name="Dumler S.J."/>
            <person name="Dyachenko V."/>
            <person name="Godinez A."/>
            <person name="Kurtti T.J."/>
            <person name="Lichay M."/>
            <person name="Mullins K.E."/>
            <person name="Ott S."/>
            <person name="Pappas-Brown V."/>
            <person name="Paris D.H."/>
            <person name="Patel P."/>
            <person name="Richards A.L."/>
            <person name="Sadzewicz L."/>
            <person name="Sears K."/>
            <person name="Seidman D."/>
            <person name="Sengamalay N."/>
            <person name="Stenos J."/>
            <person name="Tallon L.J."/>
            <person name="Vincent G."/>
            <person name="Fraser C.M."/>
            <person name="Munderloh U."/>
            <person name="Dunning-Hotopp J.C."/>
        </authorList>
    </citation>
    <scope>NUCLEOTIDE SEQUENCE [LARGE SCALE GENOMIC DNA]</scope>
    <source>
        <strain evidence="3 4">NCH-1</strain>
    </source>
</reference>
<feature type="transmembrane region" description="Helical" evidence="2">
    <location>
        <begin position="32"/>
        <end position="53"/>
    </location>
</feature>
<name>A0A0F3NDT8_ANAPH</name>
<keyword evidence="2" id="KW-1133">Transmembrane helix</keyword>